<keyword evidence="4" id="KW-1185">Reference proteome</keyword>
<keyword evidence="2" id="KW-0732">Signal</keyword>
<feature type="compositionally biased region" description="Polar residues" evidence="1">
    <location>
        <begin position="80"/>
        <end position="89"/>
    </location>
</feature>
<evidence type="ECO:0000313" key="3">
    <source>
        <dbReference type="EMBL" id="KAE9387551.1"/>
    </source>
</evidence>
<accession>A0A6A4GP83</accession>
<dbReference type="Proteomes" id="UP000799118">
    <property type="component" value="Unassembled WGS sequence"/>
</dbReference>
<feature type="chain" id="PRO_5025474464" evidence="2">
    <location>
        <begin position="29"/>
        <end position="233"/>
    </location>
</feature>
<evidence type="ECO:0000313" key="4">
    <source>
        <dbReference type="Proteomes" id="UP000799118"/>
    </source>
</evidence>
<evidence type="ECO:0000256" key="1">
    <source>
        <dbReference type="SAM" id="MobiDB-lite"/>
    </source>
</evidence>
<proteinExistence type="predicted"/>
<evidence type="ECO:0000256" key="2">
    <source>
        <dbReference type="SAM" id="SignalP"/>
    </source>
</evidence>
<dbReference type="EMBL" id="ML769793">
    <property type="protein sequence ID" value="KAE9387551.1"/>
    <property type="molecule type" value="Genomic_DNA"/>
</dbReference>
<gene>
    <name evidence="3" type="ORF">BT96DRAFT_948263</name>
</gene>
<protein>
    <submittedName>
        <fullName evidence="3">Uncharacterized protein</fullName>
    </submittedName>
</protein>
<feature type="signal peptide" evidence="2">
    <location>
        <begin position="1"/>
        <end position="28"/>
    </location>
</feature>
<sequence length="233" mass="26262">MTSFISLALTLALLKGLLQELMVRLTRGSMKRRANAYRKESMRGRWRRTYLSVDNLCDNAMADERWYNLRSESTKKQRTAESMSNSENMTGRELEPNDTMEAYYPDTVSAGNAGLSGNHAVLRLADLSMGVRSELAGIWTGEGVERSVVKHIATGALGNIPVKLPLRVQLGSQSLFLVKMQAQSTMEDVEQWAWISHLTNANDTDGENYVKQYPLEGLRFPYGKCELGRYKGW</sequence>
<organism evidence="3 4">
    <name type="scientific">Gymnopus androsaceus JB14</name>
    <dbReference type="NCBI Taxonomy" id="1447944"/>
    <lineage>
        <taxon>Eukaryota</taxon>
        <taxon>Fungi</taxon>
        <taxon>Dikarya</taxon>
        <taxon>Basidiomycota</taxon>
        <taxon>Agaricomycotina</taxon>
        <taxon>Agaricomycetes</taxon>
        <taxon>Agaricomycetidae</taxon>
        <taxon>Agaricales</taxon>
        <taxon>Marasmiineae</taxon>
        <taxon>Omphalotaceae</taxon>
        <taxon>Gymnopus</taxon>
    </lineage>
</organism>
<name>A0A6A4GP83_9AGAR</name>
<reference evidence="3" key="1">
    <citation type="journal article" date="2019" name="Environ. Microbiol.">
        <title>Fungal ecological strategies reflected in gene transcription - a case study of two litter decomposers.</title>
        <authorList>
            <person name="Barbi F."/>
            <person name="Kohler A."/>
            <person name="Barry K."/>
            <person name="Baskaran P."/>
            <person name="Daum C."/>
            <person name="Fauchery L."/>
            <person name="Ihrmark K."/>
            <person name="Kuo A."/>
            <person name="LaButti K."/>
            <person name="Lipzen A."/>
            <person name="Morin E."/>
            <person name="Grigoriev I.V."/>
            <person name="Henrissat B."/>
            <person name="Lindahl B."/>
            <person name="Martin F."/>
        </authorList>
    </citation>
    <scope>NUCLEOTIDE SEQUENCE</scope>
    <source>
        <strain evidence="3">JB14</strain>
    </source>
</reference>
<dbReference type="AlphaFoldDB" id="A0A6A4GP83"/>
<feature type="region of interest" description="Disordered" evidence="1">
    <location>
        <begin position="72"/>
        <end position="93"/>
    </location>
</feature>